<name>A0A6F9Y444_9LACO</name>
<dbReference type="RefSeq" id="WP_172577166.1">
    <property type="nucleotide sequence ID" value="NZ_BLAP01000030.1"/>
</dbReference>
<dbReference type="EMBL" id="BLAP01000030">
    <property type="protein sequence ID" value="GET12333.1"/>
    <property type="molecule type" value="Genomic_DNA"/>
</dbReference>
<proteinExistence type="predicted"/>
<accession>A0A6F9Y444</accession>
<dbReference type="Proteomes" id="UP000494160">
    <property type="component" value="Unassembled WGS sequence"/>
</dbReference>
<sequence>MKTYYVLGTEDSKFYIEKVNQRGKLTLTDNLGEAVKAMSFSKKYDADKEAEKTGLIVYELTVKEVE</sequence>
<organism evidence="1">
    <name type="scientific">Ligilactobacillus agilis</name>
    <dbReference type="NCBI Taxonomy" id="1601"/>
    <lineage>
        <taxon>Bacteria</taxon>
        <taxon>Bacillati</taxon>
        <taxon>Bacillota</taxon>
        <taxon>Bacilli</taxon>
        <taxon>Lactobacillales</taxon>
        <taxon>Lactobacillaceae</taxon>
        <taxon>Ligilactobacillus</taxon>
    </lineage>
</organism>
<comment type="caution">
    <text evidence="1">The sequence shown here is derived from an EMBL/GenBank/DDBJ whole genome shotgun (WGS) entry which is preliminary data.</text>
</comment>
<dbReference type="AlphaFoldDB" id="A0A6F9Y444"/>
<protein>
    <submittedName>
        <fullName evidence="1">Uncharacterized protein</fullName>
    </submittedName>
</protein>
<evidence type="ECO:0000313" key="1">
    <source>
        <dbReference type="EMBL" id="GET12333.1"/>
    </source>
</evidence>
<reference evidence="1" key="1">
    <citation type="submission" date="2019-10" db="EMBL/GenBank/DDBJ databases">
        <title>Lactobacillus agilis SN811 Whole Genome Sequencing Project.</title>
        <authorList>
            <person name="Suzuki S."/>
            <person name="Endo A."/>
            <person name="Maeno S."/>
            <person name="Shiwa Y."/>
            <person name="Matsutani M."/>
            <person name="Kajikawa A."/>
        </authorList>
    </citation>
    <scope>NUCLEOTIDE SEQUENCE</scope>
    <source>
        <strain evidence="1">SN811</strain>
    </source>
</reference>
<gene>
    <name evidence="1" type="ORF">SN811_08330</name>
</gene>